<keyword evidence="1" id="KW-1133">Transmembrane helix</keyword>
<gene>
    <name evidence="2" type="ORF">LGQ90_05950</name>
</gene>
<dbReference type="Proteomes" id="UP001139414">
    <property type="component" value="Unassembled WGS sequence"/>
</dbReference>
<dbReference type="EMBL" id="JAJBZG010000002">
    <property type="protein sequence ID" value="MCB7480806.1"/>
    <property type="molecule type" value="Genomic_DNA"/>
</dbReference>
<reference evidence="2" key="1">
    <citation type="submission" date="2021-10" db="EMBL/GenBank/DDBJ databases">
        <title>Gramella sp. ASW11-100T, isolated from marine sediment.</title>
        <authorList>
            <person name="Xia C."/>
        </authorList>
    </citation>
    <scope>NUCLEOTIDE SEQUENCE</scope>
    <source>
        <strain evidence="2">ASW11-100</strain>
    </source>
</reference>
<comment type="caution">
    <text evidence="2">The sequence shown here is derived from an EMBL/GenBank/DDBJ whole genome shotgun (WGS) entry which is preliminary data.</text>
</comment>
<name>A0A9X1LI26_9FLAO</name>
<feature type="transmembrane region" description="Helical" evidence="1">
    <location>
        <begin position="16"/>
        <end position="37"/>
    </location>
</feature>
<sequence length="113" mass="13054">MGIFYLLNNHFSSEDFSIFNLVMASVYFLLAISYFYMAYRGDNSEFLEWDDEVLIYKPTQGKIHSYKIDKTPAITVTRNNLIIKAPNAQGTMASLKGYSEKDLEKLRASFRTD</sequence>
<evidence type="ECO:0000313" key="3">
    <source>
        <dbReference type="Proteomes" id="UP001139414"/>
    </source>
</evidence>
<keyword evidence="1" id="KW-0812">Transmembrane</keyword>
<protein>
    <submittedName>
        <fullName evidence="2">Uncharacterized protein</fullName>
    </submittedName>
</protein>
<evidence type="ECO:0000313" key="2">
    <source>
        <dbReference type="EMBL" id="MCB7480806.1"/>
    </source>
</evidence>
<keyword evidence="3" id="KW-1185">Reference proteome</keyword>
<accession>A0A9X1LI26</accession>
<dbReference type="AlphaFoldDB" id="A0A9X1LI26"/>
<evidence type="ECO:0000256" key="1">
    <source>
        <dbReference type="SAM" id="Phobius"/>
    </source>
</evidence>
<proteinExistence type="predicted"/>
<keyword evidence="1" id="KW-0472">Membrane</keyword>
<organism evidence="2 3">
    <name type="scientific">Christiangramia sediminis</name>
    <dbReference type="NCBI Taxonomy" id="2881336"/>
    <lineage>
        <taxon>Bacteria</taxon>
        <taxon>Pseudomonadati</taxon>
        <taxon>Bacteroidota</taxon>
        <taxon>Flavobacteriia</taxon>
        <taxon>Flavobacteriales</taxon>
        <taxon>Flavobacteriaceae</taxon>
        <taxon>Christiangramia</taxon>
    </lineage>
</organism>
<dbReference type="RefSeq" id="WP_229339171.1">
    <property type="nucleotide sequence ID" value="NZ_JAJBZG010000002.1"/>
</dbReference>